<evidence type="ECO:0000313" key="2">
    <source>
        <dbReference type="EMBL" id="KAF4713709.1"/>
    </source>
</evidence>
<feature type="transmembrane region" description="Helical" evidence="1">
    <location>
        <begin position="55"/>
        <end position="77"/>
    </location>
</feature>
<comment type="caution">
    <text evidence="2">The sequence shown here is derived from an EMBL/GenBank/DDBJ whole genome shotgun (WGS) entry which is preliminary data.</text>
</comment>
<keyword evidence="1" id="KW-1133">Transmembrane helix</keyword>
<name>A0A7J6QYF0_PEROL</name>
<keyword evidence="3" id="KW-1185">Reference proteome</keyword>
<evidence type="ECO:0000256" key="1">
    <source>
        <dbReference type="SAM" id="Phobius"/>
    </source>
</evidence>
<feature type="transmembrane region" description="Helical" evidence="1">
    <location>
        <begin position="17"/>
        <end position="35"/>
    </location>
</feature>
<dbReference type="EMBL" id="JABANO010029336">
    <property type="protein sequence ID" value="KAF4713709.1"/>
    <property type="molecule type" value="Genomic_DNA"/>
</dbReference>
<keyword evidence="1" id="KW-0812">Transmembrane</keyword>
<gene>
    <name evidence="2" type="ORF">FOZ63_005797</name>
</gene>
<evidence type="ECO:0000313" key="3">
    <source>
        <dbReference type="Proteomes" id="UP000553632"/>
    </source>
</evidence>
<dbReference type="AlphaFoldDB" id="A0A7J6QYF0"/>
<accession>A0A7J6QYF0</accession>
<protein>
    <submittedName>
        <fullName evidence="2">Uncharacterized protein</fullName>
    </submittedName>
</protein>
<organism evidence="2 3">
    <name type="scientific">Perkinsus olseni</name>
    <name type="common">Perkinsus atlanticus</name>
    <dbReference type="NCBI Taxonomy" id="32597"/>
    <lineage>
        <taxon>Eukaryota</taxon>
        <taxon>Sar</taxon>
        <taxon>Alveolata</taxon>
        <taxon>Perkinsozoa</taxon>
        <taxon>Perkinsea</taxon>
        <taxon>Perkinsida</taxon>
        <taxon>Perkinsidae</taxon>
        <taxon>Perkinsus</taxon>
    </lineage>
</organism>
<sequence length="384" mass="42402">LDDGIGTIRVHQSLSSLLVEVVDVGAMVADIIIIPPSMENLINSLLASFVVKEDAIVIIIITVINTVPIPLNATLLVSPSVMMLSNKCQCGSRIHEDLACDTDDKTQQVAQLQDALTVLHSEKLQQCRHIAELRERIGKQSRENRLLAEKLATVIAEVPRGVRSSSNSRSVVGTRSIGTGTTDDGEQTILLLTPKESRSSKNYLEVFRMDYSPGSNESSPVSKRKLSLGAIYEDQNWCDVGRRKDLPSTNSTVSSSDLLIEEASLPDRVQLLVGAYDTHVGIPGVLFRPTKSASGYVLAGKWGHSDVMVGVEPEHMKFLGCVFTNSGRIVTGCVHLSGDSVSIQWEFGQTWTRKKERRRTTIEYLFFKFTGVHERIIHFTRSLR</sequence>
<dbReference type="Proteomes" id="UP000553632">
    <property type="component" value="Unassembled WGS sequence"/>
</dbReference>
<feature type="non-terminal residue" evidence="2">
    <location>
        <position position="384"/>
    </location>
</feature>
<reference evidence="2 3" key="1">
    <citation type="submission" date="2020-04" db="EMBL/GenBank/DDBJ databases">
        <title>Perkinsus olseni comparative genomics.</title>
        <authorList>
            <person name="Bogema D.R."/>
        </authorList>
    </citation>
    <scope>NUCLEOTIDE SEQUENCE [LARGE SCALE GENOMIC DNA]</scope>
    <source>
        <strain evidence="2 3">ATCC PRA-207</strain>
    </source>
</reference>
<proteinExistence type="predicted"/>
<keyword evidence="1" id="KW-0472">Membrane</keyword>